<gene>
    <name evidence="2" type="ORF">G3I70_27755</name>
</gene>
<dbReference type="EMBL" id="JAAGLI010000738">
    <property type="protein sequence ID" value="NEA26260.1"/>
    <property type="molecule type" value="Genomic_DNA"/>
</dbReference>
<dbReference type="Proteomes" id="UP000475532">
    <property type="component" value="Unassembled WGS sequence"/>
</dbReference>
<name>A0A6L9QL68_9ACTN</name>
<reference evidence="2 3" key="1">
    <citation type="submission" date="2020-01" db="EMBL/GenBank/DDBJ databases">
        <title>Insect and environment-associated Actinomycetes.</title>
        <authorList>
            <person name="Currrie C."/>
            <person name="Chevrette M."/>
            <person name="Carlson C."/>
            <person name="Stubbendieck R."/>
            <person name="Wendt-Pienkowski E."/>
        </authorList>
    </citation>
    <scope>NUCLEOTIDE SEQUENCE [LARGE SCALE GENOMIC DNA]</scope>
    <source>
        <strain evidence="2 3">SID10258</strain>
    </source>
</reference>
<feature type="region of interest" description="Disordered" evidence="1">
    <location>
        <begin position="377"/>
        <end position="398"/>
    </location>
</feature>
<dbReference type="RefSeq" id="WP_163060381.1">
    <property type="nucleotide sequence ID" value="NZ_JAAGLI010000738.1"/>
</dbReference>
<organism evidence="2 3">
    <name type="scientific">Actinomadura bangladeshensis</name>
    <dbReference type="NCBI Taxonomy" id="453573"/>
    <lineage>
        <taxon>Bacteria</taxon>
        <taxon>Bacillati</taxon>
        <taxon>Actinomycetota</taxon>
        <taxon>Actinomycetes</taxon>
        <taxon>Streptosporangiales</taxon>
        <taxon>Thermomonosporaceae</taxon>
        <taxon>Actinomadura</taxon>
    </lineage>
</organism>
<dbReference type="InterPro" id="IPR021804">
    <property type="entry name" value="DUF3375"/>
</dbReference>
<comment type="caution">
    <text evidence="2">The sequence shown here is derived from an EMBL/GenBank/DDBJ whole genome shotgun (WGS) entry which is preliminary data.</text>
</comment>
<accession>A0A6L9QL68</accession>
<protein>
    <submittedName>
        <fullName evidence="2">DUF3375 domain-containing protein</fullName>
    </submittedName>
</protein>
<evidence type="ECO:0000313" key="3">
    <source>
        <dbReference type="Proteomes" id="UP000475532"/>
    </source>
</evidence>
<evidence type="ECO:0000256" key="1">
    <source>
        <dbReference type="SAM" id="MobiDB-lite"/>
    </source>
</evidence>
<proteinExistence type="predicted"/>
<feature type="region of interest" description="Disordered" evidence="1">
    <location>
        <begin position="488"/>
        <end position="507"/>
    </location>
</feature>
<dbReference type="Pfam" id="PF11855">
    <property type="entry name" value="DUF3375"/>
    <property type="match status" value="1"/>
</dbReference>
<sequence>MGTRGVEGAYQGAVRAFQNPMLDLLHRTYAPFVVTVLAMMFTPERPVVAVPDAHAEIADALDQLRAAGYGEEGDQPLPAGNARDLCRQWVHAGWLVRQVSDDVEVYRLSAHGVGALEVAGRVGGARTRVSESRVRTLLEAVERLAQDADPDVMARMARLQTEIDQRRRELDRLERGGAIDTVDDDQLLEAADNVLHLARELPADFACVAESIKAMQRDVVADLRQDVRPTGEVLRDYLERGRQIMDTTPEGRAFAGALRLIGNPAQIDDLWNLLRTVLRHRFTDLMPEPQRRELAEIARRIEQGVKEVLAAQRQASHVITTQVRNHDPMRDRQVDELLREVMSGFHTWMPKSRRGTPVAPLRRLPVAEVRQLRQTLGDLRPPAPPTALREWDEPEDVPDADTRAWGGPQYAELHAHLAAFAGAADSVDVAAAFRAAARQIRRPVDLLGLLEIAHGLGMTDTAEVAVVDAVRPDLTRRRLAFGGVLAANPATSRPADGAADEKPGDRR</sequence>
<dbReference type="AlphaFoldDB" id="A0A6L9QL68"/>
<evidence type="ECO:0000313" key="2">
    <source>
        <dbReference type="EMBL" id="NEA26260.1"/>
    </source>
</evidence>